<protein>
    <submittedName>
        <fullName evidence="1">Fatty acid synthase</fullName>
    </submittedName>
</protein>
<dbReference type="EMBL" id="BGPR01004542">
    <property type="protein sequence ID" value="GBN00714.1"/>
    <property type="molecule type" value="Genomic_DNA"/>
</dbReference>
<gene>
    <name evidence="1" type="primary">Fasn_36</name>
    <name evidence="1" type="ORF">AVEN_105236_1</name>
</gene>
<dbReference type="InterPro" id="IPR029058">
    <property type="entry name" value="AB_hydrolase_fold"/>
</dbReference>
<dbReference type="AlphaFoldDB" id="A0A4Y2KDE2"/>
<dbReference type="Gene3D" id="1.10.1470.20">
    <property type="entry name" value="Fatty acid synthase, domain 2"/>
    <property type="match status" value="1"/>
</dbReference>
<name>A0A4Y2KDE2_ARAVE</name>
<evidence type="ECO:0000313" key="1">
    <source>
        <dbReference type="EMBL" id="GBN00714.1"/>
    </source>
</evidence>
<organism evidence="1 2">
    <name type="scientific">Araneus ventricosus</name>
    <name type="common">Orbweaver spider</name>
    <name type="synonym">Epeira ventricosa</name>
    <dbReference type="NCBI Taxonomy" id="182803"/>
    <lineage>
        <taxon>Eukaryota</taxon>
        <taxon>Metazoa</taxon>
        <taxon>Ecdysozoa</taxon>
        <taxon>Arthropoda</taxon>
        <taxon>Chelicerata</taxon>
        <taxon>Arachnida</taxon>
        <taxon>Araneae</taxon>
        <taxon>Araneomorphae</taxon>
        <taxon>Entelegynae</taxon>
        <taxon>Araneoidea</taxon>
        <taxon>Araneidae</taxon>
        <taxon>Araneus</taxon>
    </lineage>
</organism>
<comment type="caution">
    <text evidence="1">The sequence shown here is derived from an EMBL/GenBank/DDBJ whole genome shotgun (WGS) entry which is preliminary data.</text>
</comment>
<dbReference type="Gene3D" id="3.40.50.1820">
    <property type="entry name" value="alpha/beta hydrolase"/>
    <property type="match status" value="1"/>
</dbReference>
<reference evidence="1 2" key="1">
    <citation type="journal article" date="2019" name="Sci. Rep.">
        <title>Orb-weaving spider Araneus ventricosus genome elucidates the spidroin gene catalogue.</title>
        <authorList>
            <person name="Kono N."/>
            <person name="Nakamura H."/>
            <person name="Ohtoshi R."/>
            <person name="Moran D.A.P."/>
            <person name="Shinohara A."/>
            <person name="Yoshida Y."/>
            <person name="Fujiwara M."/>
            <person name="Mori M."/>
            <person name="Tomita M."/>
            <person name="Arakawa K."/>
        </authorList>
    </citation>
    <scope>NUCLEOTIDE SEQUENCE [LARGE SCALE GENOMIC DNA]</scope>
</reference>
<proteinExistence type="predicted"/>
<dbReference type="SUPFAM" id="SSF53474">
    <property type="entry name" value="alpha/beta-Hydrolases"/>
    <property type="match status" value="1"/>
</dbReference>
<sequence length="187" mass="21189">MCLQAERDPVQHAKVLNLIMLDGSPALITAYTGKRKSYIWSDSVVEDEAQALCLYVLQFVDINMMEFRKELLSLPTLADRVKKSVEKISSTRNDLQSEDLALAFDLYYKKLLMSLKYMPRHKLKKEITLIKASDSVDMTKNISESYDLEKVCDGKIAVHTVEGTHNTFILEKGAKDVSNLLSDISSH</sequence>
<dbReference type="OrthoDB" id="6509971at2759"/>
<dbReference type="Proteomes" id="UP000499080">
    <property type="component" value="Unassembled WGS sequence"/>
</dbReference>
<keyword evidence="2" id="KW-1185">Reference proteome</keyword>
<evidence type="ECO:0000313" key="2">
    <source>
        <dbReference type="Proteomes" id="UP000499080"/>
    </source>
</evidence>
<accession>A0A4Y2KDE2</accession>